<protein>
    <recommendedName>
        <fullName evidence="2">peptidylprolyl isomerase</fullName>
        <ecNumber evidence="2">5.2.1.8</ecNumber>
    </recommendedName>
</protein>
<gene>
    <name evidence="8" type="ORF">IQ230_16915</name>
</gene>
<name>A0ABR9UUM3_9CHRO</name>
<organism evidence="8 9">
    <name type="scientific">Gloeocapsopsis crepidinum LEGE 06123</name>
    <dbReference type="NCBI Taxonomy" id="588587"/>
    <lineage>
        <taxon>Bacteria</taxon>
        <taxon>Bacillati</taxon>
        <taxon>Cyanobacteriota</taxon>
        <taxon>Cyanophyceae</taxon>
        <taxon>Oscillatoriophycideae</taxon>
        <taxon>Chroococcales</taxon>
        <taxon>Chroococcaceae</taxon>
        <taxon>Gloeocapsopsis</taxon>
    </lineage>
</organism>
<dbReference type="InterPro" id="IPR046357">
    <property type="entry name" value="PPIase_dom_sf"/>
</dbReference>
<keyword evidence="4 6" id="KW-0697">Rotamase</keyword>
<dbReference type="PANTHER" id="PTHR47245:SF1">
    <property type="entry name" value="FOLDASE PROTEIN PRSA"/>
    <property type="match status" value="1"/>
</dbReference>
<evidence type="ECO:0000256" key="4">
    <source>
        <dbReference type="ARBA" id="ARBA00023110"/>
    </source>
</evidence>
<accession>A0ABR9UUM3</accession>
<dbReference type="EMBL" id="JADEWN010000044">
    <property type="protein sequence ID" value="MBE9192001.1"/>
    <property type="molecule type" value="Genomic_DNA"/>
</dbReference>
<dbReference type="PANTHER" id="PTHR47245">
    <property type="entry name" value="PEPTIDYLPROLYL ISOMERASE"/>
    <property type="match status" value="1"/>
</dbReference>
<dbReference type="Gene3D" id="3.10.50.40">
    <property type="match status" value="1"/>
</dbReference>
<evidence type="ECO:0000259" key="7">
    <source>
        <dbReference type="PROSITE" id="PS50198"/>
    </source>
</evidence>
<dbReference type="Pfam" id="PF00639">
    <property type="entry name" value="Rotamase"/>
    <property type="match status" value="1"/>
</dbReference>
<keyword evidence="3" id="KW-0732">Signal</keyword>
<keyword evidence="9" id="KW-1185">Reference proteome</keyword>
<evidence type="ECO:0000313" key="8">
    <source>
        <dbReference type="EMBL" id="MBE9192001.1"/>
    </source>
</evidence>
<dbReference type="InterPro" id="IPR027304">
    <property type="entry name" value="Trigger_fact/SurA_dom_sf"/>
</dbReference>
<evidence type="ECO:0000256" key="2">
    <source>
        <dbReference type="ARBA" id="ARBA00013194"/>
    </source>
</evidence>
<dbReference type="SUPFAM" id="SSF54534">
    <property type="entry name" value="FKBP-like"/>
    <property type="match status" value="1"/>
</dbReference>
<evidence type="ECO:0000256" key="3">
    <source>
        <dbReference type="ARBA" id="ARBA00022729"/>
    </source>
</evidence>
<feature type="domain" description="PpiC" evidence="7">
    <location>
        <begin position="125"/>
        <end position="208"/>
    </location>
</feature>
<comment type="catalytic activity">
    <reaction evidence="1">
        <text>[protein]-peptidylproline (omega=180) = [protein]-peptidylproline (omega=0)</text>
        <dbReference type="Rhea" id="RHEA:16237"/>
        <dbReference type="Rhea" id="RHEA-COMP:10747"/>
        <dbReference type="Rhea" id="RHEA-COMP:10748"/>
        <dbReference type="ChEBI" id="CHEBI:83833"/>
        <dbReference type="ChEBI" id="CHEBI:83834"/>
        <dbReference type="EC" id="5.2.1.8"/>
    </reaction>
</comment>
<reference evidence="8 9" key="1">
    <citation type="submission" date="2020-10" db="EMBL/GenBank/DDBJ databases">
        <authorList>
            <person name="Castelo-Branco R."/>
            <person name="Eusebio N."/>
            <person name="Adriana R."/>
            <person name="Vieira A."/>
            <person name="Brugerolle De Fraissinette N."/>
            <person name="Rezende De Castro R."/>
            <person name="Schneider M.P."/>
            <person name="Vasconcelos V."/>
            <person name="Leao P.N."/>
        </authorList>
    </citation>
    <scope>NUCLEOTIDE SEQUENCE [LARGE SCALE GENOMIC DNA]</scope>
    <source>
        <strain evidence="8 9">LEGE 06123</strain>
    </source>
</reference>
<dbReference type="GO" id="GO:0016853">
    <property type="term" value="F:isomerase activity"/>
    <property type="evidence" value="ECO:0007669"/>
    <property type="project" value="UniProtKB-KW"/>
</dbReference>
<evidence type="ECO:0000313" key="9">
    <source>
        <dbReference type="Proteomes" id="UP000651156"/>
    </source>
</evidence>
<dbReference type="SUPFAM" id="SSF109998">
    <property type="entry name" value="Triger factor/SurA peptide-binding domain-like"/>
    <property type="match status" value="1"/>
</dbReference>
<proteinExistence type="predicted"/>
<comment type="caution">
    <text evidence="8">The sequence shown here is derived from an EMBL/GenBank/DDBJ whole genome shotgun (WGS) entry which is preliminary data.</text>
</comment>
<dbReference type="EC" id="5.2.1.8" evidence="2"/>
<dbReference type="PROSITE" id="PS50198">
    <property type="entry name" value="PPIC_PPIASE_2"/>
    <property type="match status" value="1"/>
</dbReference>
<evidence type="ECO:0000256" key="5">
    <source>
        <dbReference type="ARBA" id="ARBA00023235"/>
    </source>
</evidence>
<sequence>MLNIINITPSKIIHEIKLTCQLPSIIEGILNRNIIAIIASEKGLTATQEELQQGADNLRIINHLHHAEDTWQWLEKHHLSVDDFEEIVYANVISAKLAQHLFADSVEPFFVEHQLDYAGIIFYEVILNDRDLALELFYAITEKEISFSEVASQYIEEPELRRCGGYRGILHRKDLKPEISAAVFAATPPQLLKPIVTSKGIHLIFVEEIIQPQLDNDLRYQILSDLFAEWLKQQIANAEVKIQLESAVSV</sequence>
<dbReference type="InterPro" id="IPR000297">
    <property type="entry name" value="PPIase_PpiC"/>
</dbReference>
<keyword evidence="5 6" id="KW-0413">Isomerase</keyword>
<dbReference type="Proteomes" id="UP000651156">
    <property type="component" value="Unassembled WGS sequence"/>
</dbReference>
<dbReference type="RefSeq" id="WP_193933377.1">
    <property type="nucleotide sequence ID" value="NZ_CAWPMZ010000077.1"/>
</dbReference>
<evidence type="ECO:0000256" key="6">
    <source>
        <dbReference type="PROSITE-ProRule" id="PRU00278"/>
    </source>
</evidence>
<evidence type="ECO:0000256" key="1">
    <source>
        <dbReference type="ARBA" id="ARBA00000971"/>
    </source>
</evidence>
<dbReference type="InterPro" id="IPR050245">
    <property type="entry name" value="PrsA_foldase"/>
</dbReference>